<gene>
    <name evidence="2" type="ORF">DFH08DRAFT_805760</name>
</gene>
<name>A0AAD7A9G5_9AGAR</name>
<sequence length="237" mass="26923">MPLLDHEPPRCFFIHIFIFIALTFTNIWNGNTETGNRPRLTGRMSAHLPDLCTHKQCTSVYLTSWFYGSIKNKEVLPLDAEVAQELSLAWKLAHNLDAHVSQAYTFVSVEPSSPFEAQVLSTYLEAADLALVTMAVSMHRYVTWAYSDDKKMPQDEKTLPPGLTPSMFKTQHKDLLRYEKHSCFTSLETRYYDRAVSGYPPAILIQSFGSDLSNYSRRDLYSGLCPSTPQMCSALFC</sequence>
<organism evidence="2 3">
    <name type="scientific">Mycena albidolilacea</name>
    <dbReference type="NCBI Taxonomy" id="1033008"/>
    <lineage>
        <taxon>Eukaryota</taxon>
        <taxon>Fungi</taxon>
        <taxon>Dikarya</taxon>
        <taxon>Basidiomycota</taxon>
        <taxon>Agaricomycotina</taxon>
        <taxon>Agaricomycetes</taxon>
        <taxon>Agaricomycetidae</taxon>
        <taxon>Agaricales</taxon>
        <taxon>Marasmiineae</taxon>
        <taxon>Mycenaceae</taxon>
        <taxon>Mycena</taxon>
    </lineage>
</organism>
<comment type="caution">
    <text evidence="2">The sequence shown here is derived from an EMBL/GenBank/DDBJ whole genome shotgun (WGS) entry which is preliminary data.</text>
</comment>
<protein>
    <submittedName>
        <fullName evidence="2">Uncharacterized protein</fullName>
    </submittedName>
</protein>
<accession>A0AAD7A9G5</accession>
<evidence type="ECO:0000313" key="3">
    <source>
        <dbReference type="Proteomes" id="UP001218218"/>
    </source>
</evidence>
<feature type="transmembrane region" description="Helical" evidence="1">
    <location>
        <begin position="12"/>
        <end position="29"/>
    </location>
</feature>
<evidence type="ECO:0000313" key="2">
    <source>
        <dbReference type="EMBL" id="KAJ7352548.1"/>
    </source>
</evidence>
<evidence type="ECO:0000256" key="1">
    <source>
        <dbReference type="SAM" id="Phobius"/>
    </source>
</evidence>
<dbReference type="AlphaFoldDB" id="A0AAD7A9G5"/>
<proteinExistence type="predicted"/>
<keyword evidence="1" id="KW-1133">Transmembrane helix</keyword>
<dbReference type="EMBL" id="JARIHO010000012">
    <property type="protein sequence ID" value="KAJ7352548.1"/>
    <property type="molecule type" value="Genomic_DNA"/>
</dbReference>
<keyword evidence="1" id="KW-0812">Transmembrane</keyword>
<dbReference type="Proteomes" id="UP001218218">
    <property type="component" value="Unassembled WGS sequence"/>
</dbReference>
<keyword evidence="1" id="KW-0472">Membrane</keyword>
<reference evidence="2" key="1">
    <citation type="submission" date="2023-03" db="EMBL/GenBank/DDBJ databases">
        <title>Massive genome expansion in bonnet fungi (Mycena s.s.) driven by repeated elements and novel gene families across ecological guilds.</title>
        <authorList>
            <consortium name="Lawrence Berkeley National Laboratory"/>
            <person name="Harder C.B."/>
            <person name="Miyauchi S."/>
            <person name="Viragh M."/>
            <person name="Kuo A."/>
            <person name="Thoen E."/>
            <person name="Andreopoulos B."/>
            <person name="Lu D."/>
            <person name="Skrede I."/>
            <person name="Drula E."/>
            <person name="Henrissat B."/>
            <person name="Morin E."/>
            <person name="Kohler A."/>
            <person name="Barry K."/>
            <person name="LaButti K."/>
            <person name="Morin E."/>
            <person name="Salamov A."/>
            <person name="Lipzen A."/>
            <person name="Mereny Z."/>
            <person name="Hegedus B."/>
            <person name="Baldrian P."/>
            <person name="Stursova M."/>
            <person name="Weitz H."/>
            <person name="Taylor A."/>
            <person name="Grigoriev I.V."/>
            <person name="Nagy L.G."/>
            <person name="Martin F."/>
            <person name="Kauserud H."/>
        </authorList>
    </citation>
    <scope>NUCLEOTIDE SEQUENCE</scope>
    <source>
        <strain evidence="2">CBHHK002</strain>
    </source>
</reference>
<keyword evidence="3" id="KW-1185">Reference proteome</keyword>